<dbReference type="FunFam" id="1.10.135.10:FF:000008">
    <property type="entry name" value="Predicted protein"/>
    <property type="match status" value="1"/>
</dbReference>
<feature type="binding site" evidence="4">
    <location>
        <begin position="321"/>
        <end position="325"/>
    </location>
    <ligand>
        <name>ATP</name>
        <dbReference type="ChEBI" id="CHEBI:30616"/>
    </ligand>
</feature>
<gene>
    <name evidence="7" type="ORF">PSON_ATCC_30995.1.T0410334</name>
</gene>
<dbReference type="PROSITE" id="PS51509">
    <property type="entry name" value="PHOSPHAGEN_KINASE_N"/>
    <property type="match status" value="1"/>
</dbReference>
<comment type="similarity">
    <text evidence="3">Belongs to the ATP:guanido phosphotransferase family.</text>
</comment>
<keyword evidence="2 4" id="KW-0067">ATP-binding</keyword>
<dbReference type="GO" id="GO:0046314">
    <property type="term" value="P:phosphocreatine biosynthetic process"/>
    <property type="evidence" value="ECO:0007669"/>
    <property type="project" value="InterPro"/>
</dbReference>
<dbReference type="GO" id="GO:0005615">
    <property type="term" value="C:extracellular space"/>
    <property type="evidence" value="ECO:0007669"/>
    <property type="project" value="TreeGrafter"/>
</dbReference>
<sequence>MLKKLSLYLKYNQKRYLLIKMNQKIFEKKDVRKLYLDENGNVDYTKIQARWDELKKVKVSLGNKHFTQEVVEKAKKLDQQDQQRLLDIMIAGLTNDDSSVGIAATRPQDYDFYSFYLEPLIREYHKIEGQTKQEHDWDIPVGEYVLTKIDPKLEKVSMRARVARNVDGYNLPSSMDKDERIKFENQMVGVFESFGFPGKYHSLTPGHKNFISDQEAQVLRDKHFLFISMTHDNYLMSNGVASDWPYGRGIWLSQDETKMVWVGEEDQLRIISIVQGNDLGKVDQSLHELLTGIERSGLKFAEHSTYGIITTCPTNMGTGKRQSILGKFPNITKNGKDEARLKEIAKTLGLQARGVGGEHSNMDSEGTADISPSARFGVTEAIVTKRLFEGLIKLYEYEKNAANEKDRQNCCNTF</sequence>
<feature type="binding site" evidence="4">
    <location>
        <begin position="157"/>
        <end position="161"/>
    </location>
    <ligand>
        <name>ATP</name>
        <dbReference type="ChEBI" id="CHEBI:30616"/>
    </ligand>
</feature>
<dbReference type="PANTHER" id="PTHR11547">
    <property type="entry name" value="ARGININE OR CREATINE KINASE"/>
    <property type="match status" value="1"/>
</dbReference>
<evidence type="ECO:0000259" key="6">
    <source>
        <dbReference type="PROSITE" id="PS51510"/>
    </source>
</evidence>
<evidence type="ECO:0000256" key="4">
    <source>
        <dbReference type="PROSITE-ProRule" id="PRU00843"/>
    </source>
</evidence>
<dbReference type="GO" id="GO:0005524">
    <property type="term" value="F:ATP binding"/>
    <property type="evidence" value="ECO:0007669"/>
    <property type="project" value="UniProtKB-UniRule"/>
</dbReference>
<proteinExistence type="inferred from homology"/>
<evidence type="ECO:0008006" key="9">
    <source>
        <dbReference type="Google" id="ProtNLM"/>
    </source>
</evidence>
<dbReference type="InterPro" id="IPR022414">
    <property type="entry name" value="ATP-guanido_PTrfase_cat"/>
</dbReference>
<dbReference type="Proteomes" id="UP000692954">
    <property type="component" value="Unassembled WGS sequence"/>
</dbReference>
<evidence type="ECO:0000259" key="5">
    <source>
        <dbReference type="PROSITE" id="PS51509"/>
    </source>
</evidence>
<feature type="domain" description="Phosphagen kinase N-terminal" evidence="5">
    <location>
        <begin position="41"/>
        <end position="126"/>
    </location>
</feature>
<protein>
    <recommendedName>
        <fullName evidence="9">Arginine kinase</fullName>
    </recommendedName>
</protein>
<feature type="binding site" evidence="4">
    <location>
        <begin position="353"/>
        <end position="358"/>
    </location>
    <ligand>
        <name>ATP</name>
        <dbReference type="ChEBI" id="CHEBI:30616"/>
    </ligand>
</feature>
<accession>A0A8S1MSZ5</accession>
<dbReference type="EMBL" id="CAJJDN010000041">
    <property type="protein sequence ID" value="CAD8081301.1"/>
    <property type="molecule type" value="Genomic_DNA"/>
</dbReference>
<evidence type="ECO:0000313" key="8">
    <source>
        <dbReference type="Proteomes" id="UP000692954"/>
    </source>
</evidence>
<dbReference type="FunFam" id="3.30.590.10:FF:000006">
    <property type="entry name" value="Arginine kinase 1"/>
    <property type="match status" value="1"/>
</dbReference>
<keyword evidence="8" id="KW-1185">Reference proteome</keyword>
<feature type="binding site" evidence="4">
    <location>
        <position position="269"/>
    </location>
    <ligand>
        <name>ATP</name>
        <dbReference type="ChEBI" id="CHEBI:30616"/>
    </ligand>
</feature>
<dbReference type="Pfam" id="PF02807">
    <property type="entry name" value="ATP-gua_PtransN"/>
    <property type="match status" value="1"/>
</dbReference>
<dbReference type="CDD" id="cd07931">
    <property type="entry name" value="eukaryotic_phosphagen_kinases"/>
    <property type="match status" value="1"/>
</dbReference>
<organism evidence="7 8">
    <name type="scientific">Paramecium sonneborni</name>
    <dbReference type="NCBI Taxonomy" id="65129"/>
    <lineage>
        <taxon>Eukaryota</taxon>
        <taxon>Sar</taxon>
        <taxon>Alveolata</taxon>
        <taxon>Ciliophora</taxon>
        <taxon>Intramacronucleata</taxon>
        <taxon>Oligohymenophorea</taxon>
        <taxon>Peniculida</taxon>
        <taxon>Parameciidae</taxon>
        <taxon>Paramecium</taxon>
    </lineage>
</organism>
<evidence type="ECO:0000256" key="2">
    <source>
        <dbReference type="ARBA" id="ARBA00022840"/>
    </source>
</evidence>
<name>A0A8S1MSZ5_9CILI</name>
<dbReference type="GO" id="GO:0004111">
    <property type="term" value="F:creatine kinase activity"/>
    <property type="evidence" value="ECO:0007669"/>
    <property type="project" value="InterPro"/>
</dbReference>
<dbReference type="InterPro" id="IPR022413">
    <property type="entry name" value="ATP-guanido_PTrfase_N"/>
</dbReference>
<keyword evidence="4" id="KW-0808">Transferase</keyword>
<dbReference type="Pfam" id="PF00217">
    <property type="entry name" value="ATP-gua_Ptrans"/>
    <property type="match status" value="1"/>
</dbReference>
<dbReference type="AlphaFoldDB" id="A0A8S1MSZ5"/>
<comment type="caution">
    <text evidence="7">The sequence shown here is derived from an EMBL/GenBank/DDBJ whole genome shotgun (WGS) entry which is preliminary data.</text>
</comment>
<reference evidence="7" key="1">
    <citation type="submission" date="2021-01" db="EMBL/GenBank/DDBJ databases">
        <authorList>
            <consortium name="Genoscope - CEA"/>
            <person name="William W."/>
        </authorList>
    </citation>
    <scope>NUCLEOTIDE SEQUENCE</scope>
</reference>
<dbReference type="InterPro" id="IPR000749">
    <property type="entry name" value="ATP-guanido_PTrfase"/>
</dbReference>
<keyword evidence="4" id="KW-0418">Kinase</keyword>
<feature type="domain" description="Phosphagen kinase C-terminal" evidence="6">
    <location>
        <begin position="154"/>
        <end position="401"/>
    </location>
</feature>
<evidence type="ECO:0000313" key="7">
    <source>
        <dbReference type="EMBL" id="CAD8081301.1"/>
    </source>
</evidence>
<evidence type="ECO:0000256" key="3">
    <source>
        <dbReference type="PROSITE-ProRule" id="PRU00842"/>
    </source>
</evidence>
<feature type="binding site" evidence="4">
    <location>
        <position position="223"/>
    </location>
    <ligand>
        <name>ATP</name>
        <dbReference type="ChEBI" id="CHEBI:30616"/>
    </ligand>
</feature>
<keyword evidence="1 4" id="KW-0547">Nucleotide-binding</keyword>
<evidence type="ECO:0000256" key="1">
    <source>
        <dbReference type="ARBA" id="ARBA00022741"/>
    </source>
</evidence>
<dbReference type="PANTHER" id="PTHR11547:SF64">
    <property type="entry name" value="CHROMOSOME UNDETERMINED SCAFFOLD_51, WHOLE GENOME SHOTGUN SEQUENCE"/>
    <property type="match status" value="1"/>
</dbReference>
<dbReference type="PROSITE" id="PS51510">
    <property type="entry name" value="PHOSPHAGEN_KINASE_C"/>
    <property type="match status" value="1"/>
</dbReference>
<dbReference type="OrthoDB" id="430219at2759"/>